<sequence>MAPAQHSVGLEFTALQSGRTRSALVNDPPISSVPPIMQQFQELFQPMMVDEDEEFPTAAQIYLVHVNAAQAPENTNGSPSTTNI</sequence>
<dbReference type="AlphaFoldDB" id="A0A699VZH6"/>
<comment type="caution">
    <text evidence="1">The sequence shown here is derived from an EMBL/GenBank/DDBJ whole genome shotgun (WGS) entry which is preliminary data.</text>
</comment>
<gene>
    <name evidence="1" type="ORF">Tci_912486</name>
</gene>
<name>A0A699VZH6_TANCI</name>
<evidence type="ECO:0008006" key="2">
    <source>
        <dbReference type="Google" id="ProtNLM"/>
    </source>
</evidence>
<proteinExistence type="predicted"/>
<evidence type="ECO:0000313" key="1">
    <source>
        <dbReference type="EMBL" id="GFD40517.1"/>
    </source>
</evidence>
<feature type="non-terminal residue" evidence="1">
    <location>
        <position position="84"/>
    </location>
</feature>
<dbReference type="EMBL" id="BKCJ011535009">
    <property type="protein sequence ID" value="GFD40517.1"/>
    <property type="molecule type" value="Genomic_DNA"/>
</dbReference>
<reference evidence="1" key="1">
    <citation type="journal article" date="2019" name="Sci. Rep.">
        <title>Draft genome of Tanacetum cinerariifolium, the natural source of mosquito coil.</title>
        <authorList>
            <person name="Yamashiro T."/>
            <person name="Shiraishi A."/>
            <person name="Satake H."/>
            <person name="Nakayama K."/>
        </authorList>
    </citation>
    <scope>NUCLEOTIDE SEQUENCE</scope>
</reference>
<protein>
    <recommendedName>
        <fullName evidence="2">Integrase, catalytic region, zinc finger, CCHC-type, peptidase aspartic, catalytic</fullName>
    </recommendedName>
</protein>
<accession>A0A699VZH6</accession>
<organism evidence="1">
    <name type="scientific">Tanacetum cinerariifolium</name>
    <name type="common">Dalmatian daisy</name>
    <name type="synonym">Chrysanthemum cinerariifolium</name>
    <dbReference type="NCBI Taxonomy" id="118510"/>
    <lineage>
        <taxon>Eukaryota</taxon>
        <taxon>Viridiplantae</taxon>
        <taxon>Streptophyta</taxon>
        <taxon>Embryophyta</taxon>
        <taxon>Tracheophyta</taxon>
        <taxon>Spermatophyta</taxon>
        <taxon>Magnoliopsida</taxon>
        <taxon>eudicotyledons</taxon>
        <taxon>Gunneridae</taxon>
        <taxon>Pentapetalae</taxon>
        <taxon>asterids</taxon>
        <taxon>campanulids</taxon>
        <taxon>Asterales</taxon>
        <taxon>Asteraceae</taxon>
        <taxon>Asteroideae</taxon>
        <taxon>Anthemideae</taxon>
        <taxon>Anthemidinae</taxon>
        <taxon>Tanacetum</taxon>
    </lineage>
</organism>